<comment type="caution">
    <text evidence="2">The sequence shown here is derived from an EMBL/GenBank/DDBJ whole genome shotgun (WGS) entry which is preliminary data.</text>
</comment>
<organism evidence="2 3">
    <name type="scientific">Brachionus plicatilis</name>
    <name type="common">Marine rotifer</name>
    <name type="synonym">Brachionus muelleri</name>
    <dbReference type="NCBI Taxonomy" id="10195"/>
    <lineage>
        <taxon>Eukaryota</taxon>
        <taxon>Metazoa</taxon>
        <taxon>Spiralia</taxon>
        <taxon>Gnathifera</taxon>
        <taxon>Rotifera</taxon>
        <taxon>Eurotatoria</taxon>
        <taxon>Monogononta</taxon>
        <taxon>Pseudotrocha</taxon>
        <taxon>Ploima</taxon>
        <taxon>Brachionidae</taxon>
        <taxon>Brachionus</taxon>
    </lineage>
</organism>
<evidence type="ECO:0000313" key="2">
    <source>
        <dbReference type="EMBL" id="RNA11989.1"/>
    </source>
</evidence>
<accession>A0A3M7QL37</accession>
<dbReference type="Gene3D" id="3.80.10.10">
    <property type="entry name" value="Ribonuclease Inhibitor"/>
    <property type="match status" value="1"/>
</dbReference>
<keyword evidence="3" id="KW-1185">Reference proteome</keyword>
<feature type="non-terminal residue" evidence="2">
    <location>
        <position position="1"/>
    </location>
</feature>
<evidence type="ECO:0000313" key="3">
    <source>
        <dbReference type="Proteomes" id="UP000276133"/>
    </source>
</evidence>
<reference evidence="2 3" key="1">
    <citation type="journal article" date="2018" name="Sci. Rep.">
        <title>Genomic signatures of local adaptation to the degree of environmental predictability in rotifers.</title>
        <authorList>
            <person name="Franch-Gras L."/>
            <person name="Hahn C."/>
            <person name="Garcia-Roger E.M."/>
            <person name="Carmona M.J."/>
            <person name="Serra M."/>
            <person name="Gomez A."/>
        </authorList>
    </citation>
    <scope>NUCLEOTIDE SEQUENCE [LARGE SCALE GENOMIC DNA]</scope>
    <source>
        <strain evidence="2">HYR1</strain>
    </source>
</reference>
<keyword evidence="1" id="KW-0472">Membrane</keyword>
<dbReference type="EMBL" id="REGN01005792">
    <property type="protein sequence ID" value="RNA11989.1"/>
    <property type="molecule type" value="Genomic_DNA"/>
</dbReference>
<dbReference type="OrthoDB" id="10238327at2759"/>
<name>A0A3M7QL37_BRAPC</name>
<gene>
    <name evidence="2" type="ORF">BpHYR1_036917</name>
</gene>
<keyword evidence="1" id="KW-0812">Transmembrane</keyword>
<dbReference type="InterPro" id="IPR032675">
    <property type="entry name" value="LRR_dom_sf"/>
</dbReference>
<proteinExistence type="predicted"/>
<dbReference type="AlphaFoldDB" id="A0A3M7QL37"/>
<protein>
    <submittedName>
        <fullName evidence="2">Uncharacterized protein</fullName>
    </submittedName>
</protein>
<keyword evidence="1" id="KW-1133">Transmembrane helix</keyword>
<dbReference type="Proteomes" id="UP000276133">
    <property type="component" value="Unassembled WGS sequence"/>
</dbReference>
<sequence length="363" mass="42584">LILIFVSLLEDSKAKCIYIKRGKIIDGLNKYYNETEFIKCLVNGTRSNLYLYNFDWKASIQYDFNVFRPRIMRIQNAELNQLVKVDQVKSLRIFEIINGKITKLEDDHLLPDSVEVISFYYNQITYIKPDFFFKFKNLTEVFLPFNALVSIDLLQFDSNSIWKIYLSSNSIQNLKRIEFNNSQSDPHFFIDVSFNHLKVFPKIVGNLKSIYKFKIHKQNNKKVLVNSLFNLDKNDSLIRIDNLVIDYDESKFILELFKKYYSIKSIQVNKNLRHKHTFNTDSGPIARTTTPKFSTTQVIIEDNSLDNFSGDIIELIKKCLSMVTVNGFLVTKIYLGFSIIMFFVVITVLEIIEDCRLSDRLHV</sequence>
<dbReference type="SUPFAM" id="SSF52058">
    <property type="entry name" value="L domain-like"/>
    <property type="match status" value="1"/>
</dbReference>
<dbReference type="STRING" id="10195.A0A3M7QL37"/>
<evidence type="ECO:0000256" key="1">
    <source>
        <dbReference type="SAM" id="Phobius"/>
    </source>
</evidence>
<feature type="transmembrane region" description="Helical" evidence="1">
    <location>
        <begin position="333"/>
        <end position="352"/>
    </location>
</feature>